<dbReference type="AlphaFoldDB" id="A0A5N5HE74"/>
<evidence type="ECO:0000313" key="3">
    <source>
        <dbReference type="Proteomes" id="UP000327157"/>
    </source>
</evidence>
<proteinExistence type="predicted"/>
<reference evidence="3" key="2">
    <citation type="submission" date="2019-10" db="EMBL/GenBank/DDBJ databases">
        <title>A de novo genome assembly of a pear dwarfing rootstock.</title>
        <authorList>
            <person name="Wang F."/>
            <person name="Wang J."/>
            <person name="Li S."/>
            <person name="Zhang Y."/>
            <person name="Fang M."/>
            <person name="Ma L."/>
            <person name="Zhao Y."/>
            <person name="Jiang S."/>
        </authorList>
    </citation>
    <scope>NUCLEOTIDE SEQUENCE [LARGE SCALE GENOMIC DNA]</scope>
</reference>
<dbReference type="Proteomes" id="UP000327157">
    <property type="component" value="Chromosome 16"/>
</dbReference>
<comment type="caution">
    <text evidence="2">The sequence shown here is derived from an EMBL/GenBank/DDBJ whole genome shotgun (WGS) entry which is preliminary data.</text>
</comment>
<dbReference type="EMBL" id="SMOL01000160">
    <property type="protein sequence ID" value="KAB2625207.1"/>
    <property type="molecule type" value="Genomic_DNA"/>
</dbReference>
<feature type="compositionally biased region" description="Acidic residues" evidence="1">
    <location>
        <begin position="103"/>
        <end position="126"/>
    </location>
</feature>
<reference evidence="2 3" key="1">
    <citation type="submission" date="2019-09" db="EMBL/GenBank/DDBJ databases">
        <authorList>
            <person name="Ou C."/>
        </authorList>
    </citation>
    <scope>NUCLEOTIDE SEQUENCE [LARGE SCALE GENOMIC DNA]</scope>
    <source>
        <strain evidence="2">S2</strain>
        <tissue evidence="2">Leaf</tissue>
    </source>
</reference>
<organism evidence="2 3">
    <name type="scientific">Pyrus ussuriensis x Pyrus communis</name>
    <dbReference type="NCBI Taxonomy" id="2448454"/>
    <lineage>
        <taxon>Eukaryota</taxon>
        <taxon>Viridiplantae</taxon>
        <taxon>Streptophyta</taxon>
        <taxon>Embryophyta</taxon>
        <taxon>Tracheophyta</taxon>
        <taxon>Spermatophyta</taxon>
        <taxon>Magnoliopsida</taxon>
        <taxon>eudicotyledons</taxon>
        <taxon>Gunneridae</taxon>
        <taxon>Pentapetalae</taxon>
        <taxon>rosids</taxon>
        <taxon>fabids</taxon>
        <taxon>Rosales</taxon>
        <taxon>Rosaceae</taxon>
        <taxon>Amygdaloideae</taxon>
        <taxon>Maleae</taxon>
        <taxon>Pyrus</taxon>
    </lineage>
</organism>
<reference evidence="2 3" key="3">
    <citation type="submission" date="2019-11" db="EMBL/GenBank/DDBJ databases">
        <title>A de novo genome assembly of a pear dwarfing rootstock.</title>
        <authorList>
            <person name="Wang F."/>
            <person name="Wang J."/>
            <person name="Li S."/>
            <person name="Zhang Y."/>
            <person name="Fang M."/>
            <person name="Ma L."/>
            <person name="Zhao Y."/>
            <person name="Jiang S."/>
        </authorList>
    </citation>
    <scope>NUCLEOTIDE SEQUENCE [LARGE SCALE GENOMIC DNA]</scope>
    <source>
        <strain evidence="2">S2</strain>
        <tissue evidence="2">Leaf</tissue>
    </source>
</reference>
<protein>
    <submittedName>
        <fullName evidence="2">Uncharacterized protein</fullName>
    </submittedName>
</protein>
<accession>A0A5N5HE74</accession>
<gene>
    <name evidence="2" type="ORF">D8674_016867</name>
</gene>
<name>A0A5N5HE74_9ROSA</name>
<keyword evidence="3" id="KW-1185">Reference proteome</keyword>
<evidence type="ECO:0000313" key="2">
    <source>
        <dbReference type="EMBL" id="KAB2625207.1"/>
    </source>
</evidence>
<evidence type="ECO:0000256" key="1">
    <source>
        <dbReference type="SAM" id="MobiDB-lite"/>
    </source>
</evidence>
<sequence length="135" mass="15061">MESIECNGPSIVVIEELSDEEGDVMTITCKPRRRKKWLLAIEGPSDNKGMSVEEEVMVAGTNVAEVEDVQVAEQVEVKDVQVDEQGEEEHSDTFFDVPVNFEGDQEGSDEQDPEEDSDFVGSDEDNLNFAKYDVI</sequence>
<feature type="region of interest" description="Disordered" evidence="1">
    <location>
        <begin position="81"/>
        <end position="135"/>
    </location>
</feature>